<feature type="domain" description="DUF6830" evidence="2">
    <location>
        <begin position="800"/>
        <end position="871"/>
    </location>
</feature>
<dbReference type="Pfam" id="PF20722">
    <property type="entry name" value="DUF6830"/>
    <property type="match status" value="2"/>
</dbReference>
<dbReference type="Proteomes" id="UP001194468">
    <property type="component" value="Unassembled WGS sequence"/>
</dbReference>
<dbReference type="InterPro" id="IPR041078">
    <property type="entry name" value="Plavaka"/>
</dbReference>
<reference evidence="3" key="2">
    <citation type="journal article" date="2020" name="Nat. Commun.">
        <title>Large-scale genome sequencing of mycorrhizal fungi provides insights into the early evolution of symbiotic traits.</title>
        <authorList>
            <person name="Miyauchi S."/>
            <person name="Kiss E."/>
            <person name="Kuo A."/>
            <person name="Drula E."/>
            <person name="Kohler A."/>
            <person name="Sanchez-Garcia M."/>
            <person name="Morin E."/>
            <person name="Andreopoulos B."/>
            <person name="Barry K.W."/>
            <person name="Bonito G."/>
            <person name="Buee M."/>
            <person name="Carver A."/>
            <person name="Chen C."/>
            <person name="Cichocki N."/>
            <person name="Clum A."/>
            <person name="Culley D."/>
            <person name="Crous P.W."/>
            <person name="Fauchery L."/>
            <person name="Girlanda M."/>
            <person name="Hayes R.D."/>
            <person name="Keri Z."/>
            <person name="LaButti K."/>
            <person name="Lipzen A."/>
            <person name="Lombard V."/>
            <person name="Magnuson J."/>
            <person name="Maillard F."/>
            <person name="Murat C."/>
            <person name="Nolan M."/>
            <person name="Ohm R.A."/>
            <person name="Pangilinan J."/>
            <person name="Pereira M.F."/>
            <person name="Perotto S."/>
            <person name="Peter M."/>
            <person name="Pfister S."/>
            <person name="Riley R."/>
            <person name="Sitrit Y."/>
            <person name="Stielow J.B."/>
            <person name="Szollosi G."/>
            <person name="Zifcakova L."/>
            <person name="Stursova M."/>
            <person name="Spatafora J.W."/>
            <person name="Tedersoo L."/>
            <person name="Vaario L.M."/>
            <person name="Yamada A."/>
            <person name="Yan M."/>
            <person name="Wang P."/>
            <person name="Xu J."/>
            <person name="Bruns T."/>
            <person name="Baldrian P."/>
            <person name="Vilgalys R."/>
            <person name="Dunand C."/>
            <person name="Henrissat B."/>
            <person name="Grigoriev I.V."/>
            <person name="Hibbett D."/>
            <person name="Nagy L.G."/>
            <person name="Martin F.M."/>
        </authorList>
    </citation>
    <scope>NUCLEOTIDE SEQUENCE</scope>
    <source>
        <strain evidence="3">BED1</strain>
    </source>
</reference>
<feature type="compositionally biased region" description="Low complexity" evidence="1">
    <location>
        <begin position="54"/>
        <end position="65"/>
    </location>
</feature>
<dbReference type="AlphaFoldDB" id="A0AAD4C0B8"/>
<dbReference type="InterPro" id="IPR049233">
    <property type="entry name" value="DUF6830"/>
</dbReference>
<feature type="region of interest" description="Disordered" evidence="1">
    <location>
        <begin position="46"/>
        <end position="68"/>
    </location>
</feature>
<feature type="region of interest" description="Disordered" evidence="1">
    <location>
        <begin position="681"/>
        <end position="718"/>
    </location>
</feature>
<keyword evidence="4" id="KW-1185">Reference proteome</keyword>
<evidence type="ECO:0000256" key="1">
    <source>
        <dbReference type="SAM" id="MobiDB-lite"/>
    </source>
</evidence>
<evidence type="ECO:0000313" key="4">
    <source>
        <dbReference type="Proteomes" id="UP001194468"/>
    </source>
</evidence>
<gene>
    <name evidence="3" type="ORF">L210DRAFT_3502049</name>
</gene>
<proteinExistence type="predicted"/>
<dbReference type="Pfam" id="PF18759">
    <property type="entry name" value="Plavaka"/>
    <property type="match status" value="1"/>
</dbReference>
<name>A0AAD4C0B8_BOLED</name>
<reference evidence="3" key="1">
    <citation type="submission" date="2019-10" db="EMBL/GenBank/DDBJ databases">
        <authorList>
            <consortium name="DOE Joint Genome Institute"/>
            <person name="Kuo A."/>
            <person name="Miyauchi S."/>
            <person name="Kiss E."/>
            <person name="Drula E."/>
            <person name="Kohler A."/>
            <person name="Sanchez-Garcia M."/>
            <person name="Andreopoulos B."/>
            <person name="Barry K.W."/>
            <person name="Bonito G."/>
            <person name="Buee M."/>
            <person name="Carver A."/>
            <person name="Chen C."/>
            <person name="Cichocki N."/>
            <person name="Clum A."/>
            <person name="Culley D."/>
            <person name="Crous P.W."/>
            <person name="Fauchery L."/>
            <person name="Girlanda M."/>
            <person name="Hayes R."/>
            <person name="Keri Z."/>
            <person name="LaButti K."/>
            <person name="Lipzen A."/>
            <person name="Lombard V."/>
            <person name="Magnuson J."/>
            <person name="Maillard F."/>
            <person name="Morin E."/>
            <person name="Murat C."/>
            <person name="Nolan M."/>
            <person name="Ohm R."/>
            <person name="Pangilinan J."/>
            <person name="Pereira M."/>
            <person name="Perotto S."/>
            <person name="Peter M."/>
            <person name="Riley R."/>
            <person name="Sitrit Y."/>
            <person name="Stielow B."/>
            <person name="Szollosi G."/>
            <person name="Zifcakova L."/>
            <person name="Stursova M."/>
            <person name="Spatafora J.W."/>
            <person name="Tedersoo L."/>
            <person name="Vaario L.-M."/>
            <person name="Yamada A."/>
            <person name="Yan M."/>
            <person name="Wang P."/>
            <person name="Xu J."/>
            <person name="Bruns T."/>
            <person name="Baldrian P."/>
            <person name="Vilgalys R."/>
            <person name="Henrissat B."/>
            <person name="Grigoriev I.V."/>
            <person name="Hibbett D."/>
            <person name="Nagy L.G."/>
            <person name="Martin F.M."/>
        </authorList>
    </citation>
    <scope>NUCLEOTIDE SEQUENCE</scope>
    <source>
        <strain evidence="3">BED1</strain>
    </source>
</reference>
<evidence type="ECO:0000259" key="2">
    <source>
        <dbReference type="Pfam" id="PF20722"/>
    </source>
</evidence>
<evidence type="ECO:0000313" key="3">
    <source>
        <dbReference type="EMBL" id="KAF8444440.1"/>
    </source>
</evidence>
<comment type="caution">
    <text evidence="3">The sequence shown here is derived from an EMBL/GenBank/DDBJ whole genome shotgun (WGS) entry which is preliminary data.</text>
</comment>
<feature type="compositionally biased region" description="Acidic residues" evidence="1">
    <location>
        <begin position="693"/>
        <end position="715"/>
    </location>
</feature>
<sequence length="986" mass="110850">MCTATRRSKGRLVDRGVAAHLVQKTSKCNSWERGPVALSIWDATEENGSSKYGSPEPSSPLSHSLDFPPVPDDEDFNMDFFPNSQDAMNLSDEDKLDNEQANSQPSATASTALLASLGLGHQVQFFHSTGKVYDVGQTFIDRFGMDTYSFFRRSNLYYPFASHDDWQVANYLLQSGLSMAKIDKYLKLNLTAKGLRGCAELLPPGPRWNYQIVPTSHPTKNPVILYYRDALDCIESLFNHLYYAPHMDYTPFRLFTTAERIVREYTEWMSAEVAWWMQSKLPKGAMLCGVILSSDKTHITNMCGGKAAHPLLISLANIRMAVRNKASSHVFLLLALMPISQFLHPNKRMCSVLDAHLFHQCLDIVVEPLKTAARIGRMMSDPVGNLRHCFTPLAAYIVDTPEACMLACVRGKTSPVTMASYKEFGDAFCHEQRTRATTLAQLARITCDPDDVERYFTQCECFRLSGVTEPFFRDWPLSNPANFFSPEALHHWYGEFWDHDVQWCKNALGSQELDFRYSVLQPIVGLRHFKDGITTLKQVTGAMPTGAVIAIRALMDFRYLAQAHVLTSSTCDKIKDALAKFHEHKSTITDEGLRRGVKSGAALDHWQIPKLELMQSVAPSISQIGVPVQWLADMTEHAHIEVIKDPAASTNHHNFDSQICRYLDRIERCRAFETATRLSSALRNGPDNGQDIPDSEVDLAAGDVDDPSAEDEDSEEHPTTLLNDIWAPKRPVPNFFSIAQTLLTAVPGSIPYPICTFTSGPTAFRLNYDPSIKRIAIDQAAEMFNIPNLCPAIADYLGHVHLPFSEIQVWYKVRLQQKLHHDRTSVGPVFTINAHPANHAWEYGRHDAAILHIDGRHEWPSSGLTGHAIVEICLIMRPLSPRGCKITWDKRFLVYARRFDVTPQQRSQVDPATGLHVLKRATRASGALLGDVFPLDQIRSCAHLVPRFGRAADPHLTSSNSSHFSQSFWLNSYFDKEFYYAISLSQ</sequence>
<organism evidence="3 4">
    <name type="scientific">Boletus edulis BED1</name>
    <dbReference type="NCBI Taxonomy" id="1328754"/>
    <lineage>
        <taxon>Eukaryota</taxon>
        <taxon>Fungi</taxon>
        <taxon>Dikarya</taxon>
        <taxon>Basidiomycota</taxon>
        <taxon>Agaricomycotina</taxon>
        <taxon>Agaricomycetes</taxon>
        <taxon>Agaricomycetidae</taxon>
        <taxon>Boletales</taxon>
        <taxon>Boletineae</taxon>
        <taxon>Boletaceae</taxon>
        <taxon>Boletoideae</taxon>
        <taxon>Boletus</taxon>
    </lineage>
</organism>
<feature type="region of interest" description="Disordered" evidence="1">
    <location>
        <begin position="88"/>
        <end position="107"/>
    </location>
</feature>
<dbReference type="EMBL" id="WHUW01000006">
    <property type="protein sequence ID" value="KAF8444440.1"/>
    <property type="molecule type" value="Genomic_DNA"/>
</dbReference>
<protein>
    <recommendedName>
        <fullName evidence="2">DUF6830 domain-containing protein</fullName>
    </recommendedName>
</protein>
<feature type="domain" description="DUF6830" evidence="2">
    <location>
        <begin position="734"/>
        <end position="799"/>
    </location>
</feature>
<accession>A0AAD4C0B8</accession>